<feature type="region of interest" description="Disordered" evidence="1">
    <location>
        <begin position="145"/>
        <end position="175"/>
    </location>
</feature>
<feature type="transmembrane region" description="Helical" evidence="2">
    <location>
        <begin position="217"/>
        <end position="239"/>
    </location>
</feature>
<dbReference type="AlphaFoldDB" id="A0A2I0AI54"/>
<evidence type="ECO:0000313" key="4">
    <source>
        <dbReference type="Proteomes" id="UP000236161"/>
    </source>
</evidence>
<gene>
    <name evidence="3" type="ORF">AXF42_Ash003876</name>
</gene>
<evidence type="ECO:0000313" key="3">
    <source>
        <dbReference type="EMBL" id="PKA55239.1"/>
    </source>
</evidence>
<sequence>MKESLLRAPKSGIPERRKKQQLPLLGSTPQRNHKELGAPFSPSSPVSGITDALSSTSAAAGDLEEVSSNHSDLPDFTPLPSADLLSYDSEIAKELILSNSLDSSDRLQKSPALILSRHAGEAGDSAEKSPTPLLIEIAGEAGSYSTEKSPVQQLGELAGEASRSAESRTASSESGDQAAALIVEAEMAMLGFSKAVTKLADAMGGLRRGGTSDMRRAAETTLAFLAGMVLVVLLITMAAPSGPEIWNGSSEFFGANPT</sequence>
<evidence type="ECO:0000256" key="1">
    <source>
        <dbReference type="SAM" id="MobiDB-lite"/>
    </source>
</evidence>
<keyword evidence="2" id="KW-0812">Transmembrane</keyword>
<dbReference type="EMBL" id="KZ451980">
    <property type="protein sequence ID" value="PKA55239.1"/>
    <property type="molecule type" value="Genomic_DNA"/>
</dbReference>
<accession>A0A2I0AI54</accession>
<evidence type="ECO:0000256" key="2">
    <source>
        <dbReference type="SAM" id="Phobius"/>
    </source>
</evidence>
<protein>
    <submittedName>
        <fullName evidence="3">Uncharacterized protein</fullName>
    </submittedName>
</protein>
<name>A0A2I0AI54_9ASPA</name>
<keyword evidence="4" id="KW-1185">Reference proteome</keyword>
<organism evidence="3 4">
    <name type="scientific">Apostasia shenzhenica</name>
    <dbReference type="NCBI Taxonomy" id="1088818"/>
    <lineage>
        <taxon>Eukaryota</taxon>
        <taxon>Viridiplantae</taxon>
        <taxon>Streptophyta</taxon>
        <taxon>Embryophyta</taxon>
        <taxon>Tracheophyta</taxon>
        <taxon>Spermatophyta</taxon>
        <taxon>Magnoliopsida</taxon>
        <taxon>Liliopsida</taxon>
        <taxon>Asparagales</taxon>
        <taxon>Orchidaceae</taxon>
        <taxon>Apostasioideae</taxon>
        <taxon>Apostasia</taxon>
    </lineage>
</organism>
<feature type="region of interest" description="Disordered" evidence="1">
    <location>
        <begin position="1"/>
        <end position="80"/>
    </location>
</feature>
<feature type="compositionally biased region" description="Low complexity" evidence="1">
    <location>
        <begin position="155"/>
        <end position="175"/>
    </location>
</feature>
<feature type="compositionally biased region" description="Polar residues" evidence="1">
    <location>
        <begin position="41"/>
        <end position="58"/>
    </location>
</feature>
<keyword evidence="2" id="KW-0472">Membrane</keyword>
<keyword evidence="2" id="KW-1133">Transmembrane helix</keyword>
<reference evidence="3 4" key="1">
    <citation type="journal article" date="2017" name="Nature">
        <title>The Apostasia genome and the evolution of orchids.</title>
        <authorList>
            <person name="Zhang G.Q."/>
            <person name="Liu K.W."/>
            <person name="Li Z."/>
            <person name="Lohaus R."/>
            <person name="Hsiao Y.Y."/>
            <person name="Niu S.C."/>
            <person name="Wang J.Y."/>
            <person name="Lin Y.C."/>
            <person name="Xu Q."/>
            <person name="Chen L.J."/>
            <person name="Yoshida K."/>
            <person name="Fujiwara S."/>
            <person name="Wang Z.W."/>
            <person name="Zhang Y.Q."/>
            <person name="Mitsuda N."/>
            <person name="Wang M."/>
            <person name="Liu G.H."/>
            <person name="Pecoraro L."/>
            <person name="Huang H.X."/>
            <person name="Xiao X.J."/>
            <person name="Lin M."/>
            <person name="Wu X.Y."/>
            <person name="Wu W.L."/>
            <person name="Chen Y.Y."/>
            <person name="Chang S.B."/>
            <person name="Sakamoto S."/>
            <person name="Ohme-Takagi M."/>
            <person name="Yagi M."/>
            <person name="Zeng S.J."/>
            <person name="Shen C.Y."/>
            <person name="Yeh C.M."/>
            <person name="Luo Y.B."/>
            <person name="Tsai W.C."/>
            <person name="Van de Peer Y."/>
            <person name="Liu Z.J."/>
        </authorList>
    </citation>
    <scope>NUCLEOTIDE SEQUENCE [LARGE SCALE GENOMIC DNA]</scope>
    <source>
        <strain evidence="4">cv. Shenzhen</strain>
        <tissue evidence="3">Stem</tissue>
    </source>
</reference>
<dbReference type="Proteomes" id="UP000236161">
    <property type="component" value="Unassembled WGS sequence"/>
</dbReference>
<proteinExistence type="predicted"/>